<dbReference type="SUPFAM" id="SSF47240">
    <property type="entry name" value="Ferritin-like"/>
    <property type="match status" value="1"/>
</dbReference>
<proteinExistence type="predicted"/>
<organism evidence="1 2">
    <name type="scientific">Dehalobacter restrictus</name>
    <dbReference type="NCBI Taxonomy" id="55583"/>
    <lineage>
        <taxon>Bacteria</taxon>
        <taxon>Bacillati</taxon>
        <taxon>Bacillota</taxon>
        <taxon>Clostridia</taxon>
        <taxon>Eubacteriales</taxon>
        <taxon>Desulfitobacteriaceae</taxon>
        <taxon>Dehalobacter</taxon>
    </lineage>
</organism>
<reference evidence="1 2" key="1">
    <citation type="submission" date="2019-12" db="EMBL/GenBank/DDBJ databases">
        <title>Sequence classification of anaerobic respiratory reductive dehalogenases: First we see many, then we see few.</title>
        <authorList>
            <person name="Molenda O."/>
            <person name="Puentes Jacome L.A."/>
            <person name="Cao X."/>
            <person name="Nesbo C.L."/>
            <person name="Tang S."/>
            <person name="Morson N."/>
            <person name="Patron J."/>
            <person name="Lomheim L."/>
            <person name="Wishart D.S."/>
            <person name="Edwards E.A."/>
        </authorList>
    </citation>
    <scope>NUCLEOTIDE SEQUENCE [LARGE SCALE GENOMIC DNA]</scope>
    <source>
        <strain evidence="1 2">12DCA</strain>
    </source>
</reference>
<dbReference type="RefSeq" id="WP_019225720.1">
    <property type="nucleotide sequence ID" value="NZ_CP046996.1"/>
</dbReference>
<dbReference type="InterPro" id="IPR009078">
    <property type="entry name" value="Ferritin-like_SF"/>
</dbReference>
<gene>
    <name evidence="1" type="ORF">GQ588_03450</name>
</gene>
<evidence type="ECO:0000313" key="1">
    <source>
        <dbReference type="EMBL" id="QGZ99768.1"/>
    </source>
</evidence>
<accession>A0A857DGW9</accession>
<protein>
    <recommendedName>
        <fullName evidence="3">Ferritin-like domain-containing protein</fullName>
    </recommendedName>
</protein>
<dbReference type="AlphaFoldDB" id="A0A857DGW9"/>
<dbReference type="EMBL" id="CP046996">
    <property type="protein sequence ID" value="QGZ99768.1"/>
    <property type="molecule type" value="Genomic_DNA"/>
</dbReference>
<evidence type="ECO:0008006" key="3">
    <source>
        <dbReference type="Google" id="ProtNLM"/>
    </source>
</evidence>
<sequence>MDEKRTAKLKRIYELENLQIHYYQSQLSESDDPIFNKALFKIVEADKKHAEFFTELFREHNIDIPLITASIADIAGSIIGEAIELAGQENICKIGFALENQMLEIYADLVEENLNSDLLDKLIDFKIDKEFHALWLQHYAQYLKHQKSQKSYSNNLIQDSVEDHPTVNMNVRLI</sequence>
<dbReference type="Proteomes" id="UP000430508">
    <property type="component" value="Chromosome"/>
</dbReference>
<evidence type="ECO:0000313" key="2">
    <source>
        <dbReference type="Proteomes" id="UP000430508"/>
    </source>
</evidence>
<name>A0A857DGW9_9FIRM</name>